<dbReference type="Proteomes" id="UP000194137">
    <property type="component" value="Chromosome"/>
</dbReference>
<gene>
    <name evidence="1" type="ORF">CAK95_14450</name>
</gene>
<dbReference type="AlphaFoldDB" id="A0A1W7A018"/>
<sequence>MSGFDYKAPAELYPSRSRRVRGPFTYKRFNTAAEALRFALEQMPEGALLGATLEVNESRFTEAEMRALYESPAFPLKRVAKKQSAA</sequence>
<dbReference type="KEGG" id="psin:CAK95_14450"/>
<organism evidence="1 2">
    <name type="scientific">Pseudorhodoplanes sinuspersici</name>
    <dbReference type="NCBI Taxonomy" id="1235591"/>
    <lineage>
        <taxon>Bacteria</taxon>
        <taxon>Pseudomonadati</taxon>
        <taxon>Pseudomonadota</taxon>
        <taxon>Alphaproteobacteria</taxon>
        <taxon>Hyphomicrobiales</taxon>
        <taxon>Pseudorhodoplanes</taxon>
    </lineage>
</organism>
<proteinExistence type="predicted"/>
<accession>A0A1W7A018</accession>
<evidence type="ECO:0000313" key="2">
    <source>
        <dbReference type="Proteomes" id="UP000194137"/>
    </source>
</evidence>
<evidence type="ECO:0000313" key="1">
    <source>
        <dbReference type="EMBL" id="ARQ02964.1"/>
    </source>
</evidence>
<reference evidence="1 2" key="1">
    <citation type="submission" date="2017-05" db="EMBL/GenBank/DDBJ databases">
        <title>Full genome sequence of Pseudorhodoplanes sinuspersici.</title>
        <authorList>
            <person name="Dastgheib S.M.M."/>
            <person name="Shavandi M."/>
            <person name="Tirandaz H."/>
        </authorList>
    </citation>
    <scope>NUCLEOTIDE SEQUENCE [LARGE SCALE GENOMIC DNA]</scope>
    <source>
        <strain evidence="1 2">RIPI110</strain>
    </source>
</reference>
<name>A0A1W7A018_9HYPH</name>
<protein>
    <submittedName>
        <fullName evidence="1">Uncharacterized protein</fullName>
    </submittedName>
</protein>
<dbReference type="EMBL" id="CP021112">
    <property type="protein sequence ID" value="ARQ02964.1"/>
    <property type="molecule type" value="Genomic_DNA"/>
</dbReference>
<keyword evidence="2" id="KW-1185">Reference proteome</keyword>
<dbReference type="OrthoDB" id="8445391at2"/>